<dbReference type="Proteomes" id="UP000093391">
    <property type="component" value="Chromosome"/>
</dbReference>
<dbReference type="EMBL" id="CP016895">
    <property type="protein sequence ID" value="AOA57114.1"/>
    <property type="molecule type" value="Genomic_DNA"/>
</dbReference>
<dbReference type="KEGG" id="ala:BFG52_01275"/>
<organism evidence="1 2">
    <name type="scientific">Acinetobacter larvae</name>
    <dbReference type="NCBI Taxonomy" id="1789224"/>
    <lineage>
        <taxon>Bacteria</taxon>
        <taxon>Pseudomonadati</taxon>
        <taxon>Pseudomonadota</taxon>
        <taxon>Gammaproteobacteria</taxon>
        <taxon>Moraxellales</taxon>
        <taxon>Moraxellaceae</taxon>
        <taxon>Acinetobacter</taxon>
    </lineage>
</organism>
<gene>
    <name evidence="1" type="ORF">BFG52_01275</name>
</gene>
<reference evidence="1 2" key="1">
    <citation type="submission" date="2016-08" db="EMBL/GenBank/DDBJ databases">
        <authorList>
            <person name="Seilhamer J.J."/>
        </authorList>
    </citation>
    <scope>NUCLEOTIDE SEQUENCE [LARGE SCALE GENOMIC DNA]</scope>
    <source>
        <strain evidence="1 2">BRTC-1</strain>
    </source>
</reference>
<proteinExistence type="predicted"/>
<evidence type="ECO:0000313" key="2">
    <source>
        <dbReference type="Proteomes" id="UP000093391"/>
    </source>
</evidence>
<evidence type="ECO:0000313" key="1">
    <source>
        <dbReference type="EMBL" id="AOA57114.1"/>
    </source>
</evidence>
<dbReference type="STRING" id="1789224.BFG52_01275"/>
<keyword evidence="2" id="KW-1185">Reference proteome</keyword>
<name>A0A1B2LW10_9GAMM</name>
<sequence>MTESRIYNRKQASEFLASHLQHKNAAQWHHWLVRNIRQSKHVYKLTFQEVGRQICYSENSLLAFIKSSTTPYNQMNKGVQHGR</sequence>
<dbReference type="AlphaFoldDB" id="A0A1B2LW10"/>
<accession>A0A1B2LW10</accession>
<protein>
    <submittedName>
        <fullName evidence="1">Uncharacterized protein</fullName>
    </submittedName>
</protein>